<comment type="catalytic activity">
    <reaction evidence="6">
        <text>a 2'-deoxyadenosine in DNA + S-adenosyl-L-methionine = an N(6)-methyl-2'-deoxyadenosine in DNA + S-adenosyl-L-homocysteine + H(+)</text>
        <dbReference type="Rhea" id="RHEA:15197"/>
        <dbReference type="Rhea" id="RHEA-COMP:12418"/>
        <dbReference type="Rhea" id="RHEA-COMP:12419"/>
        <dbReference type="ChEBI" id="CHEBI:15378"/>
        <dbReference type="ChEBI" id="CHEBI:57856"/>
        <dbReference type="ChEBI" id="CHEBI:59789"/>
        <dbReference type="ChEBI" id="CHEBI:90615"/>
        <dbReference type="ChEBI" id="CHEBI:90616"/>
        <dbReference type="EC" id="2.1.1.72"/>
    </reaction>
</comment>
<proteinExistence type="inferred from homology"/>
<dbReference type="RefSeq" id="WP_127343632.1">
    <property type="nucleotide sequence ID" value="NZ_RJJX01000009.1"/>
</dbReference>
<evidence type="ECO:0000256" key="3">
    <source>
        <dbReference type="ARBA" id="ARBA00022603"/>
    </source>
</evidence>
<sequence length="677" mass="77506">MEKLKLHSKNITSDNIDKIAALFPNCITESEVGENGATELRRSIDFDLLKQELSTTIVEGQKERYQLNWPGKNKALLNANAPIAKTLRPCREESVDFDNTENLFIEGDNLDALKLLQETYLAKVKMIYIDPPYNTGKDFVYKDNFAQSSEEYLIESRQTDEDGNRLVANAESNGRFHSDWLSMMYSRLKLARNMLKDDGVIFISIDEVEFSNLRKIGEEIFGSENYIGDIVWKNSSKNDQDYISIQHEYILCFVKNRSLTDGEWKERKEGLDEIYAAFKTFHKKNGDDWAEIHKQALAWYKKFPESNPIYGCKHYSWMDERGVYFPADISGPNVGQYVYDVIHPNTGVVVKAPSRGWSCPQEKMFDLIQENKVHFGINETSVPCLKTYLKDTEFKSLTSIVFKDGRAASKRLKQIFGENIFTNPKDEEVIFKLMNAINISDTDIVFDFFAGSGTTAHAVNLYCQRKNIQCKYIAVQIAEDLSDILKTATGLSKKVIANAIKFLTKLNRPLTISEISKERIRRAGNKIKQDNVEKEGIDKLDIGFRVLKIDSSNMQDVYYKPDETTQTTLFDTEDNIKSDRTEEDLLFQVLLDWGVDLSLKIIREEIEGQNVYFVDENALAACFVTDGKITNEICKIIAERKPLRAVFRDNGFANDDVKTNVAQIFKQLSPNTDIKVL</sequence>
<reference evidence="8 9" key="1">
    <citation type="submission" date="2018-11" db="EMBL/GenBank/DDBJ databases">
        <title>Parancylomarina longa gen. nov., sp. nov., isolated from sediments of southern Okinawa.</title>
        <authorList>
            <person name="Fu T."/>
        </authorList>
    </citation>
    <scope>NUCLEOTIDE SEQUENCE [LARGE SCALE GENOMIC DNA]</scope>
    <source>
        <strain evidence="8 9">T3-2 S1-C</strain>
    </source>
</reference>
<dbReference type="GO" id="GO:0032259">
    <property type="term" value="P:methylation"/>
    <property type="evidence" value="ECO:0007669"/>
    <property type="project" value="UniProtKB-KW"/>
</dbReference>
<dbReference type="SUPFAM" id="SSF53335">
    <property type="entry name" value="S-adenosyl-L-methionine-dependent methyltransferases"/>
    <property type="match status" value="1"/>
</dbReference>
<evidence type="ECO:0000256" key="6">
    <source>
        <dbReference type="ARBA" id="ARBA00047942"/>
    </source>
</evidence>
<name>A0A434AVM4_9BACT</name>
<evidence type="ECO:0000256" key="5">
    <source>
        <dbReference type="ARBA" id="ARBA00022691"/>
    </source>
</evidence>
<dbReference type="PROSITE" id="PS00092">
    <property type="entry name" value="N6_MTASE"/>
    <property type="match status" value="1"/>
</dbReference>
<comment type="caution">
    <text evidence="8">The sequence shown here is derived from an EMBL/GenBank/DDBJ whole genome shotgun (WGS) entry which is preliminary data.</text>
</comment>
<dbReference type="InterPro" id="IPR002941">
    <property type="entry name" value="DNA_methylase_N4/N6"/>
</dbReference>
<feature type="domain" description="DNA methylase N-4/N-6" evidence="7">
    <location>
        <begin position="124"/>
        <end position="480"/>
    </location>
</feature>
<gene>
    <name evidence="8" type="ORF">DLK05_08890</name>
</gene>
<organism evidence="8 9">
    <name type="scientific">Ancylomarina longa</name>
    <dbReference type="NCBI Taxonomy" id="2487017"/>
    <lineage>
        <taxon>Bacteria</taxon>
        <taxon>Pseudomonadati</taxon>
        <taxon>Bacteroidota</taxon>
        <taxon>Bacteroidia</taxon>
        <taxon>Marinilabiliales</taxon>
        <taxon>Marinifilaceae</taxon>
        <taxon>Ancylomarina</taxon>
    </lineage>
</organism>
<keyword evidence="5" id="KW-0949">S-adenosyl-L-methionine</keyword>
<evidence type="ECO:0000313" key="8">
    <source>
        <dbReference type="EMBL" id="RUT78426.1"/>
    </source>
</evidence>
<dbReference type="Gene3D" id="3.40.50.150">
    <property type="entry name" value="Vaccinia Virus protein VP39"/>
    <property type="match status" value="1"/>
</dbReference>
<evidence type="ECO:0000256" key="1">
    <source>
        <dbReference type="ARBA" id="ARBA00006594"/>
    </source>
</evidence>
<dbReference type="Pfam" id="PF01555">
    <property type="entry name" value="N6_N4_Mtase"/>
    <property type="match status" value="1"/>
</dbReference>
<dbReference type="InterPro" id="IPR001091">
    <property type="entry name" value="RM_Methyltransferase"/>
</dbReference>
<dbReference type="InterPro" id="IPR002052">
    <property type="entry name" value="DNA_methylase_N6_adenine_CS"/>
</dbReference>
<dbReference type="GO" id="GO:0003677">
    <property type="term" value="F:DNA binding"/>
    <property type="evidence" value="ECO:0007669"/>
    <property type="project" value="InterPro"/>
</dbReference>
<comment type="similarity">
    <text evidence="1">Belongs to the N(4)/N(6)-methyltransferase family.</text>
</comment>
<evidence type="ECO:0000256" key="2">
    <source>
        <dbReference type="ARBA" id="ARBA00011900"/>
    </source>
</evidence>
<dbReference type="Proteomes" id="UP000282985">
    <property type="component" value="Unassembled WGS sequence"/>
</dbReference>
<dbReference type="InterPro" id="IPR002295">
    <property type="entry name" value="N4/N6-MTase_EcoPI_Mod-like"/>
</dbReference>
<keyword evidence="3 8" id="KW-0489">Methyltransferase</keyword>
<evidence type="ECO:0000259" key="7">
    <source>
        <dbReference type="Pfam" id="PF01555"/>
    </source>
</evidence>
<dbReference type="GO" id="GO:0008170">
    <property type="term" value="F:N-methyltransferase activity"/>
    <property type="evidence" value="ECO:0007669"/>
    <property type="project" value="InterPro"/>
</dbReference>
<evidence type="ECO:0000256" key="4">
    <source>
        <dbReference type="ARBA" id="ARBA00022679"/>
    </source>
</evidence>
<keyword evidence="9" id="KW-1185">Reference proteome</keyword>
<dbReference type="PRINTS" id="PR00508">
    <property type="entry name" value="S21N4MTFRASE"/>
</dbReference>
<dbReference type="InterPro" id="IPR029063">
    <property type="entry name" value="SAM-dependent_MTases_sf"/>
</dbReference>
<dbReference type="GO" id="GO:0009007">
    <property type="term" value="F:site-specific DNA-methyltransferase (adenine-specific) activity"/>
    <property type="evidence" value="ECO:0007669"/>
    <property type="project" value="UniProtKB-EC"/>
</dbReference>
<protein>
    <recommendedName>
        <fullName evidence="2">site-specific DNA-methyltransferase (adenine-specific)</fullName>
        <ecNumber evidence="2">2.1.1.72</ecNumber>
    </recommendedName>
</protein>
<dbReference type="EC" id="2.1.1.72" evidence="2"/>
<dbReference type="OrthoDB" id="9800801at2"/>
<dbReference type="PIRSF" id="PIRSF015855">
    <property type="entry name" value="TypeIII_Mtase_mKpnI"/>
    <property type="match status" value="1"/>
</dbReference>
<dbReference type="AlphaFoldDB" id="A0A434AVM4"/>
<accession>A0A434AVM4</accession>
<dbReference type="EMBL" id="RJJX01000009">
    <property type="protein sequence ID" value="RUT78426.1"/>
    <property type="molecule type" value="Genomic_DNA"/>
</dbReference>
<keyword evidence="4 8" id="KW-0808">Transferase</keyword>
<evidence type="ECO:0000313" key="9">
    <source>
        <dbReference type="Proteomes" id="UP000282985"/>
    </source>
</evidence>